<evidence type="ECO:0000256" key="17">
    <source>
        <dbReference type="PROSITE-ProRule" id="PRU00103"/>
    </source>
</evidence>
<dbReference type="GO" id="GO:0005794">
    <property type="term" value="C:Golgi apparatus"/>
    <property type="evidence" value="ECO:0007669"/>
    <property type="project" value="UniProtKB-SubCell"/>
</dbReference>
<keyword evidence="10" id="KW-0677">Repeat</keyword>
<dbReference type="GO" id="GO:0007026">
    <property type="term" value="P:negative regulation of microtubule depolymerization"/>
    <property type="evidence" value="ECO:0007669"/>
    <property type="project" value="UniProtKB-ARBA"/>
</dbReference>
<dbReference type="PANTHER" id="PTHR21567:SF28">
    <property type="entry name" value="CLIP-ASSOCIATING PROTEIN 1"/>
    <property type="match status" value="1"/>
</dbReference>
<dbReference type="InterPro" id="IPR016024">
    <property type="entry name" value="ARM-type_fold"/>
</dbReference>
<dbReference type="InterPro" id="IPR057546">
    <property type="entry name" value="HEAT_GCN1"/>
</dbReference>
<keyword evidence="12" id="KW-0995">Kinetochore</keyword>
<feature type="compositionally biased region" description="Polar residues" evidence="18">
    <location>
        <begin position="645"/>
        <end position="657"/>
    </location>
</feature>
<dbReference type="FunFam" id="1.25.10.10:FF:000031">
    <property type="entry name" value="CLIP-associating protein 1 isoform 2"/>
    <property type="match status" value="1"/>
</dbReference>
<feature type="region of interest" description="Disordered" evidence="18">
    <location>
        <begin position="783"/>
        <end position="804"/>
    </location>
</feature>
<feature type="compositionally biased region" description="Polar residues" evidence="18">
    <location>
        <begin position="716"/>
        <end position="725"/>
    </location>
</feature>
<dbReference type="Pfam" id="PF12348">
    <property type="entry name" value="CLASP_N"/>
    <property type="match status" value="1"/>
</dbReference>
<sequence>MEPSMEYCLAQVLQKDVGKRLQVGQELIDYFSDKQKSTDLEHDQTMLDKMVDGLATSWVNSSNYKVVLLGIDILSALVSRLQDRFKAQIGTVLPSLLDRLGDSKDSVREQDQTLLLKIMEQAANPQYVWDRMLGGFKHKNFRTREGICLCLIATLNASGAQSLTLSKIVPHICNLLGDPNSQVRDAAINSLVEIYRHVGERVRADLSKKGLPQSRLNVIFTKFDEVQKSGNMIQSSGDKIFDDEDSVDGNRPSSASSSTSSKAPANSRRVGMGTTRRLGSAALGTKSSTAKEGAGAVDEEDFIKAFEDVPTVQIYSSRDLEESINKIREILSDDKHDWEQRVSALKKIRSLLLAGAAEYDNFFQHLRLLDGAFKLSAKDLRSQVVREACITLGHLSSVLGNKFDHGAEAIMPTIFNLIPNSAKVMATSGVVAVRLIIRHTHIPRLIPIITSNCTSKSVAVRRRCFEFLDLLLQEWQTHSLERHISVLAETIKKGIHDADSEARIEARKCYWGFHSHFSREAEHLYHTLESSYQKALQSHLKNSDSIVSLPQSDRSSSSSQESLNRPLSAKRSPTGSTTSRASTVSTKSVSTPGSLQRSRSDVDVNAAASAKSKVTSSGASIPFSSAAALPPGSYASLGRIRTRRQSSGSATSVTSMPADTRGRSRAKVVSQSQPGSRSSSPGKLLGSAYGGLSGGTSRVQPVPSSSEKRTKIPRSQGCSRETSPNRIGLDRFGLGQPGRMPASVNTMRVLSTSTDLEAAVADALLLGDSRSKKKPVRRRYEPYGMYSDDDANSDASSACSERSYGSRNGGIPHYLRQTEDVAEVLNHCASSNWSERKEGLIGLQNLLKSQRTLSRVELKRLCEIFTRMFADPHSKVFSMFLETLVDFIIIHKDDLQDWLFVLLTQLLKKMGADLLGSVQAKVQKALDVTRDSFPFDQQFNILMRFIVDQTQTPNLKVKVAILKYIESLARQMDPTDFVNSSETRLAVSRIITWTTEPKSSDVRKTMHSWVGEDLPARTTTASSGPGEGNLEEKCKQAAQIVLISLFELNTPEFTMLLGALPKTFQDGATKLLHNHLKNSSNTSVGSPSNTLGRTPSRHSSSRTSPLTSPTNCSHGGLSPSMLDYDTENLNSDEIYSSLRGVTEAIEKFSFRSQEDLNEPIKRDGKKDCDIVSRDGGLAVPTSDVRGSSDIVEGGRMALDNKTSLLNTQPPRAFSGPRAREYNPYPYVDTINTYDKTALKEAVFDDDMDQLRDVPIDHSDLVADLLKELSNHNERVEERKGALLELLKITREDNLGVWEEHFKTILLLLLETLGDKDHSIRALALRVLREILRNQPARFKNYAELTIMKTLEAHKDSHKEVVRAAEEAASTLASSIHPEQCIKVLCPIIQTADYPINLAAIKMQTKVIERISKESLHQLLPDIIPGLLQGYDNTESSVRKASVFCLVAIYSVIGEELKPHLAQLTGSKMKLLNLYIKRAQTTNSNSSSSSDVSTHS</sequence>
<keyword evidence="8" id="KW-0132">Cell division</keyword>
<comment type="subcellular location">
    <subcellularLocation>
        <location evidence="4">Chromosome</location>
        <location evidence="4">Centromere</location>
        <location evidence="4">Kinetochore</location>
    </subcellularLocation>
    <subcellularLocation>
        <location evidence="2">Cytoplasm</location>
        <location evidence="2">Cytoskeleton</location>
        <location evidence="2">Microtubule organizing center</location>
        <location evidence="2">Centrosome</location>
    </subcellularLocation>
    <subcellularLocation>
        <location evidence="1">Cytoplasm</location>
        <location evidence="1">Cytoskeleton</location>
        <location evidence="1">Spindle</location>
    </subcellularLocation>
    <subcellularLocation>
        <location evidence="3">Golgi apparatus</location>
        <location evidence="3">trans-Golgi network</location>
    </subcellularLocation>
</comment>
<feature type="compositionally biased region" description="Polar residues" evidence="18">
    <location>
        <begin position="1077"/>
        <end position="1092"/>
    </location>
</feature>
<dbReference type="Proteomes" id="UP000694419">
    <property type="component" value="Unplaced"/>
</dbReference>
<dbReference type="GO" id="GO:0000776">
    <property type="term" value="C:kinetochore"/>
    <property type="evidence" value="ECO:0007669"/>
    <property type="project" value="UniProtKB-KW"/>
</dbReference>
<dbReference type="GO" id="GO:0005881">
    <property type="term" value="C:cytoplasmic microtubule"/>
    <property type="evidence" value="ECO:0007669"/>
    <property type="project" value="TreeGrafter"/>
</dbReference>
<evidence type="ECO:0000259" key="19">
    <source>
        <dbReference type="SMART" id="SM01349"/>
    </source>
</evidence>
<evidence type="ECO:0000256" key="3">
    <source>
        <dbReference type="ARBA" id="ARBA00004601"/>
    </source>
</evidence>
<feature type="compositionally biased region" description="Polar residues" evidence="18">
    <location>
        <begin position="571"/>
        <end position="597"/>
    </location>
</feature>
<evidence type="ECO:0000256" key="10">
    <source>
        <dbReference type="ARBA" id="ARBA00022737"/>
    </source>
</evidence>
<dbReference type="GO" id="GO:0040001">
    <property type="term" value="P:establishment of mitotic spindle localization"/>
    <property type="evidence" value="ECO:0007669"/>
    <property type="project" value="TreeGrafter"/>
</dbReference>
<dbReference type="Pfam" id="PF23271">
    <property type="entry name" value="HEAT_GCN1"/>
    <property type="match status" value="1"/>
</dbReference>
<feature type="domain" description="TOG" evidence="19">
    <location>
        <begin position="1246"/>
        <end position="1484"/>
    </location>
</feature>
<feature type="compositionally biased region" description="Low complexity" evidence="18">
    <location>
        <begin position="1101"/>
        <end position="1110"/>
    </location>
</feature>
<dbReference type="InterPro" id="IPR011989">
    <property type="entry name" value="ARM-like"/>
</dbReference>
<evidence type="ECO:0000313" key="20">
    <source>
        <dbReference type="Ensembl" id="ENSCPGP00000015623.1"/>
    </source>
</evidence>
<dbReference type="PROSITE" id="PS50077">
    <property type="entry name" value="HEAT_REPEAT"/>
    <property type="match status" value="1"/>
</dbReference>
<dbReference type="InterPro" id="IPR034085">
    <property type="entry name" value="TOG"/>
</dbReference>
<feature type="region of interest" description="Disordered" evidence="18">
    <location>
        <begin position="234"/>
        <end position="294"/>
    </location>
</feature>
<keyword evidence="15" id="KW-0131">Cell cycle</keyword>
<evidence type="ECO:0000256" key="13">
    <source>
        <dbReference type="ARBA" id="ARBA00023034"/>
    </source>
</evidence>
<dbReference type="GO" id="GO:0005813">
    <property type="term" value="C:centrosome"/>
    <property type="evidence" value="ECO:0007669"/>
    <property type="project" value="UniProtKB-SubCell"/>
</dbReference>
<reference evidence="20" key="1">
    <citation type="submission" date="2025-08" db="UniProtKB">
        <authorList>
            <consortium name="Ensembl"/>
        </authorList>
    </citation>
    <scope>IDENTIFICATION</scope>
</reference>
<dbReference type="FunFam" id="1.25.10.10:FF:000005">
    <property type="entry name" value="CLIP-associating protein 1 isoform 2"/>
    <property type="match status" value="1"/>
</dbReference>
<feature type="region of interest" description="Disordered" evidence="18">
    <location>
        <begin position="543"/>
        <end position="740"/>
    </location>
</feature>
<dbReference type="PANTHER" id="PTHR21567">
    <property type="entry name" value="CLASP"/>
    <property type="match status" value="1"/>
</dbReference>
<feature type="compositionally biased region" description="Low complexity" evidence="18">
    <location>
        <begin position="603"/>
        <end position="620"/>
    </location>
</feature>
<dbReference type="Pfam" id="PF21041">
    <property type="entry name" value="XMAP215_CLASP_TOG"/>
    <property type="match status" value="1"/>
</dbReference>
<keyword evidence="9" id="KW-0493">Microtubule</keyword>
<dbReference type="InterPro" id="IPR021133">
    <property type="entry name" value="HEAT_type_2"/>
</dbReference>
<keyword evidence="6" id="KW-0158">Chromosome</keyword>
<evidence type="ECO:0000256" key="15">
    <source>
        <dbReference type="ARBA" id="ARBA00023306"/>
    </source>
</evidence>
<evidence type="ECO:0000256" key="14">
    <source>
        <dbReference type="ARBA" id="ARBA00023212"/>
    </source>
</evidence>
<evidence type="ECO:0000256" key="2">
    <source>
        <dbReference type="ARBA" id="ARBA00004300"/>
    </source>
</evidence>
<dbReference type="GO" id="GO:0072686">
    <property type="term" value="C:mitotic spindle"/>
    <property type="evidence" value="ECO:0007669"/>
    <property type="project" value="TreeGrafter"/>
</dbReference>
<evidence type="ECO:0000256" key="5">
    <source>
        <dbReference type="ARBA" id="ARBA00009549"/>
    </source>
</evidence>
<keyword evidence="11" id="KW-0498">Mitosis</keyword>
<evidence type="ECO:0000256" key="18">
    <source>
        <dbReference type="SAM" id="MobiDB-lite"/>
    </source>
</evidence>
<evidence type="ECO:0000256" key="1">
    <source>
        <dbReference type="ARBA" id="ARBA00004186"/>
    </source>
</evidence>
<evidence type="ECO:0000256" key="12">
    <source>
        <dbReference type="ARBA" id="ARBA00022838"/>
    </source>
</evidence>
<keyword evidence="21" id="KW-1185">Reference proteome</keyword>
<feature type="domain" description="TOG" evidence="19">
    <location>
        <begin position="813"/>
        <end position="1043"/>
    </location>
</feature>
<feature type="compositionally biased region" description="Low complexity" evidence="18">
    <location>
        <begin position="253"/>
        <end position="267"/>
    </location>
</feature>
<keyword evidence="14" id="KW-0206">Cytoskeleton</keyword>
<evidence type="ECO:0000256" key="16">
    <source>
        <dbReference type="ARBA" id="ARBA00023328"/>
    </source>
</evidence>
<dbReference type="GO" id="GO:0051301">
    <property type="term" value="P:cell division"/>
    <property type="evidence" value="ECO:0007669"/>
    <property type="project" value="UniProtKB-KW"/>
</dbReference>
<evidence type="ECO:0000256" key="9">
    <source>
        <dbReference type="ARBA" id="ARBA00022701"/>
    </source>
</evidence>
<reference evidence="20" key="2">
    <citation type="submission" date="2025-09" db="UniProtKB">
        <authorList>
            <consortium name="Ensembl"/>
        </authorList>
    </citation>
    <scope>IDENTIFICATION</scope>
</reference>
<keyword evidence="7" id="KW-0963">Cytoplasm</keyword>
<feature type="region of interest" description="Disordered" evidence="18">
    <location>
        <begin position="1076"/>
        <end position="1125"/>
    </location>
</feature>
<evidence type="ECO:0000256" key="7">
    <source>
        <dbReference type="ARBA" id="ARBA00022490"/>
    </source>
</evidence>
<name>A0A8C3K0L6_9CHAR</name>
<evidence type="ECO:0000313" key="21">
    <source>
        <dbReference type="Proteomes" id="UP000694419"/>
    </source>
</evidence>
<proteinExistence type="inferred from homology"/>
<organism evidence="20 21">
    <name type="scientific">Calidris pygmaea</name>
    <name type="common">Spoon-billed sandpiper</name>
    <dbReference type="NCBI Taxonomy" id="425635"/>
    <lineage>
        <taxon>Eukaryota</taxon>
        <taxon>Metazoa</taxon>
        <taxon>Chordata</taxon>
        <taxon>Craniata</taxon>
        <taxon>Vertebrata</taxon>
        <taxon>Euteleostomi</taxon>
        <taxon>Archelosauria</taxon>
        <taxon>Archosauria</taxon>
        <taxon>Dinosauria</taxon>
        <taxon>Saurischia</taxon>
        <taxon>Theropoda</taxon>
        <taxon>Coelurosauria</taxon>
        <taxon>Aves</taxon>
        <taxon>Neognathae</taxon>
        <taxon>Neoaves</taxon>
        <taxon>Charadriiformes</taxon>
        <taxon>Scolopacidae</taxon>
        <taxon>Calidris</taxon>
    </lineage>
</organism>
<evidence type="ECO:0000256" key="11">
    <source>
        <dbReference type="ARBA" id="ARBA00022776"/>
    </source>
</evidence>
<dbReference type="InterPro" id="IPR048491">
    <property type="entry name" value="XMAP215_CLASP_TOG"/>
</dbReference>
<feature type="domain" description="TOG" evidence="19">
    <location>
        <begin position="319"/>
        <end position="551"/>
    </location>
</feature>
<dbReference type="SMART" id="SM01349">
    <property type="entry name" value="TOG"/>
    <property type="match status" value="4"/>
</dbReference>
<comment type="similarity">
    <text evidence="5">Belongs to the CLASP family.</text>
</comment>
<evidence type="ECO:0000256" key="6">
    <source>
        <dbReference type="ARBA" id="ARBA00022454"/>
    </source>
</evidence>
<dbReference type="GO" id="GO:0090307">
    <property type="term" value="P:mitotic spindle assembly"/>
    <property type="evidence" value="ECO:0007669"/>
    <property type="project" value="TreeGrafter"/>
</dbReference>
<dbReference type="GO" id="GO:0008017">
    <property type="term" value="F:microtubule binding"/>
    <property type="evidence" value="ECO:0007669"/>
    <property type="project" value="TreeGrafter"/>
</dbReference>
<dbReference type="GO" id="GO:0005876">
    <property type="term" value="C:spindle microtubule"/>
    <property type="evidence" value="ECO:0007669"/>
    <property type="project" value="TreeGrafter"/>
</dbReference>
<dbReference type="InterPro" id="IPR024395">
    <property type="entry name" value="CLASP_N_dom"/>
</dbReference>
<dbReference type="GO" id="GO:0045180">
    <property type="term" value="C:basal cortex"/>
    <property type="evidence" value="ECO:0007669"/>
    <property type="project" value="TreeGrafter"/>
</dbReference>
<keyword evidence="16" id="KW-0137">Centromere</keyword>
<feature type="repeat" description="HEAT" evidence="17">
    <location>
        <begin position="168"/>
        <end position="206"/>
    </location>
</feature>
<dbReference type="Gene3D" id="1.25.10.10">
    <property type="entry name" value="Leucine-rich Repeat Variant"/>
    <property type="match status" value="4"/>
</dbReference>
<dbReference type="Ensembl" id="ENSCPGT00000017107.1">
    <property type="protein sequence ID" value="ENSCPGP00000015623.1"/>
    <property type="gene ID" value="ENSCPGG00000010932.1"/>
</dbReference>
<feature type="compositionally biased region" description="Low complexity" evidence="18">
    <location>
        <begin position="548"/>
        <end position="567"/>
    </location>
</feature>
<feature type="domain" description="TOG" evidence="19">
    <location>
        <begin position="1"/>
        <end position="232"/>
    </location>
</feature>
<evidence type="ECO:0000256" key="8">
    <source>
        <dbReference type="ARBA" id="ARBA00022618"/>
    </source>
</evidence>
<dbReference type="GO" id="GO:0043515">
    <property type="term" value="F:kinetochore binding"/>
    <property type="evidence" value="ECO:0007669"/>
    <property type="project" value="TreeGrafter"/>
</dbReference>
<accession>A0A8C3K0L6</accession>
<keyword evidence="13" id="KW-0333">Golgi apparatus</keyword>
<protein>
    <submittedName>
        <fullName evidence="20">Cytoplasmic linker associated protein 1</fullName>
    </submittedName>
</protein>
<evidence type="ECO:0000256" key="4">
    <source>
        <dbReference type="ARBA" id="ARBA00004629"/>
    </source>
</evidence>
<dbReference type="FunFam" id="1.25.10.10:FF:000006">
    <property type="entry name" value="CLIP-associating protein 1 isoform 2"/>
    <property type="match status" value="1"/>
</dbReference>
<feature type="compositionally biased region" description="Low complexity" evidence="18">
    <location>
        <begin position="668"/>
        <end position="687"/>
    </location>
</feature>
<dbReference type="SUPFAM" id="SSF48371">
    <property type="entry name" value="ARM repeat"/>
    <property type="match status" value="2"/>
</dbReference>